<dbReference type="Gene3D" id="3.30.530.20">
    <property type="match status" value="1"/>
</dbReference>
<dbReference type="InterPro" id="IPR019587">
    <property type="entry name" value="Polyketide_cyclase/dehydratase"/>
</dbReference>
<dbReference type="SUPFAM" id="SSF55961">
    <property type="entry name" value="Bet v1-like"/>
    <property type="match status" value="1"/>
</dbReference>
<gene>
    <name evidence="1" type="ORF">H0P51_22550</name>
</gene>
<sequence>MPRTLSLSDQIVIDVPVDIVYSRVSDVTAMGQWSPENTGGSVVGSHEIARVGTMFDGHNKRGRLVWTTRCEVIAAEPNVSFAFAVRAAGFGRYRRRPPRIPFFIPTTWSYRFEAVDEQSTRLTETWTVGPWPAVLIMLFQRMTADGLNVPEMQRRNLRITLQNIKNHLEADHQLART</sequence>
<reference evidence="2" key="1">
    <citation type="submission" date="2020-07" db="EMBL/GenBank/DDBJ databases">
        <title>Description of Mycobacterium gordonae subsp. intergordonae subsp.nov. and Mycobacterium gordonae subsp. gordonae subsp. nov.</title>
        <authorList>
            <person name="Yu X."/>
        </authorList>
    </citation>
    <scope>NUCLEOTIDE SEQUENCE [LARGE SCALE GENOMIC DNA]</scope>
    <source>
        <strain evidence="2">24</strain>
    </source>
</reference>
<dbReference type="Proteomes" id="UP000510682">
    <property type="component" value="Chromosome"/>
</dbReference>
<evidence type="ECO:0000313" key="1">
    <source>
        <dbReference type="EMBL" id="QLL06489.1"/>
    </source>
</evidence>
<dbReference type="KEGG" id="mgor:H0P51_22550"/>
<proteinExistence type="predicted"/>
<reference evidence="1 2" key="2">
    <citation type="submission" date="2020-07" db="EMBL/GenBank/DDBJ databases">
        <authorList>
            <person name="Yu X."/>
        </authorList>
    </citation>
    <scope>NUCLEOTIDE SEQUENCE [LARGE SCALE GENOMIC DNA]</scope>
    <source>
        <strain evidence="2">24</strain>
    </source>
</reference>
<reference evidence="2" key="3">
    <citation type="submission" date="2023-07" db="EMBL/GenBank/DDBJ databases">
        <title>Description of Mycobacterium gordonae subsp. intergordonae subsp.nov. and Mycobacterium gordonae subsp. gordonae subsp. nov.</title>
        <authorList>
            <person name="Huang H."/>
        </authorList>
    </citation>
    <scope>NUCLEOTIDE SEQUENCE [LARGE SCALE GENOMIC DNA]</scope>
    <source>
        <strain evidence="2">24</strain>
    </source>
</reference>
<protein>
    <submittedName>
        <fullName evidence="1">SRPBCC family protein</fullName>
    </submittedName>
</protein>
<name>A0A7D6DXY8_9MYCO</name>
<dbReference type="InterPro" id="IPR023393">
    <property type="entry name" value="START-like_dom_sf"/>
</dbReference>
<keyword evidence="2" id="KW-1185">Reference proteome</keyword>
<dbReference type="Pfam" id="PF10604">
    <property type="entry name" value="Polyketide_cyc2"/>
    <property type="match status" value="1"/>
</dbReference>
<dbReference type="RefSeq" id="WP_180915068.1">
    <property type="nucleotide sequence ID" value="NZ_CP059165.1"/>
</dbReference>
<organism evidence="1 2">
    <name type="scientific">Mycobacterium vicinigordonae</name>
    <dbReference type="NCBI Taxonomy" id="1719132"/>
    <lineage>
        <taxon>Bacteria</taxon>
        <taxon>Bacillati</taxon>
        <taxon>Actinomycetota</taxon>
        <taxon>Actinomycetes</taxon>
        <taxon>Mycobacteriales</taxon>
        <taxon>Mycobacteriaceae</taxon>
        <taxon>Mycobacterium</taxon>
    </lineage>
</organism>
<dbReference type="CDD" id="cd07812">
    <property type="entry name" value="SRPBCC"/>
    <property type="match status" value="1"/>
</dbReference>
<evidence type="ECO:0000313" key="2">
    <source>
        <dbReference type="Proteomes" id="UP000510682"/>
    </source>
</evidence>
<dbReference type="EMBL" id="CP059165">
    <property type="protein sequence ID" value="QLL06489.1"/>
    <property type="molecule type" value="Genomic_DNA"/>
</dbReference>
<accession>A0A7D6DXY8</accession>
<dbReference type="AlphaFoldDB" id="A0A7D6DXY8"/>